<comment type="caution">
    <text evidence="1">The sequence shown here is derived from an EMBL/GenBank/DDBJ whole genome shotgun (WGS) entry which is preliminary data.</text>
</comment>
<name>A0A0F9S6G1_9ZZZZ</name>
<evidence type="ECO:0000313" key="1">
    <source>
        <dbReference type="EMBL" id="KKN32656.1"/>
    </source>
</evidence>
<sequence length="150" mass="17401">MPTELGRPYALSWRGKPPHMLQPDIPVWYAFLEKWGSQFLNIYYDCLLGGPDLTPEELKDPMKKMERYLASKRADVIAELENEAWIIEVTFDAGLRSLGQVQTYRTLWIRDPKITKPEKVVIVCRRISPDFLDTASMYGILVFAEEPTTY</sequence>
<accession>A0A0F9S6G1</accession>
<proteinExistence type="predicted"/>
<gene>
    <name evidence="1" type="ORF">LCGC14_0811790</name>
</gene>
<organism evidence="1">
    <name type="scientific">marine sediment metagenome</name>
    <dbReference type="NCBI Taxonomy" id="412755"/>
    <lineage>
        <taxon>unclassified sequences</taxon>
        <taxon>metagenomes</taxon>
        <taxon>ecological metagenomes</taxon>
    </lineage>
</organism>
<dbReference type="AlphaFoldDB" id="A0A0F9S6G1"/>
<dbReference type="EMBL" id="LAZR01002237">
    <property type="protein sequence ID" value="KKN32656.1"/>
    <property type="molecule type" value="Genomic_DNA"/>
</dbReference>
<reference evidence="1" key="1">
    <citation type="journal article" date="2015" name="Nature">
        <title>Complex archaea that bridge the gap between prokaryotes and eukaryotes.</title>
        <authorList>
            <person name="Spang A."/>
            <person name="Saw J.H."/>
            <person name="Jorgensen S.L."/>
            <person name="Zaremba-Niedzwiedzka K."/>
            <person name="Martijn J."/>
            <person name="Lind A.E."/>
            <person name="van Eijk R."/>
            <person name="Schleper C."/>
            <person name="Guy L."/>
            <person name="Ettema T.J."/>
        </authorList>
    </citation>
    <scope>NUCLEOTIDE SEQUENCE</scope>
</reference>
<protein>
    <submittedName>
        <fullName evidence="1">Uncharacterized protein</fullName>
    </submittedName>
</protein>